<dbReference type="EMBL" id="RBKS01000001">
    <property type="protein sequence ID" value="RKR75150.1"/>
    <property type="molecule type" value="Genomic_DNA"/>
</dbReference>
<dbReference type="InterPro" id="IPR039538">
    <property type="entry name" value="BetI_C"/>
</dbReference>
<dbReference type="OrthoDB" id="5111195at2"/>
<evidence type="ECO:0000313" key="5">
    <source>
        <dbReference type="Proteomes" id="UP000280008"/>
    </source>
</evidence>
<evidence type="ECO:0000256" key="1">
    <source>
        <dbReference type="ARBA" id="ARBA00023015"/>
    </source>
</evidence>
<protein>
    <submittedName>
        <fullName evidence="4">TetR family transcriptional regulator</fullName>
    </submittedName>
</protein>
<dbReference type="Proteomes" id="UP000280008">
    <property type="component" value="Unassembled WGS sequence"/>
</dbReference>
<keyword evidence="2" id="KW-0804">Transcription</keyword>
<dbReference type="Pfam" id="PF13977">
    <property type="entry name" value="TetR_C_6"/>
    <property type="match status" value="1"/>
</dbReference>
<keyword evidence="5" id="KW-1185">Reference proteome</keyword>
<evidence type="ECO:0000259" key="3">
    <source>
        <dbReference type="Pfam" id="PF13977"/>
    </source>
</evidence>
<dbReference type="PANTHER" id="PTHR47506:SF6">
    <property type="entry name" value="HTH-TYPE TRANSCRIPTIONAL REPRESSOR NEMR"/>
    <property type="match status" value="1"/>
</dbReference>
<reference evidence="4 5" key="1">
    <citation type="submission" date="2018-10" db="EMBL/GenBank/DDBJ databases">
        <title>Sequencing the genomes of 1000 actinobacteria strains.</title>
        <authorList>
            <person name="Klenk H.-P."/>
        </authorList>
    </citation>
    <scope>NUCLEOTIDE SEQUENCE [LARGE SCALE GENOMIC DNA]</scope>
    <source>
        <strain evidence="4 5">DSM 17894</strain>
    </source>
</reference>
<dbReference type="InterPro" id="IPR036271">
    <property type="entry name" value="Tet_transcr_reg_TetR-rel_C_sf"/>
</dbReference>
<dbReference type="PANTHER" id="PTHR47506">
    <property type="entry name" value="TRANSCRIPTIONAL REGULATORY PROTEIN"/>
    <property type="match status" value="1"/>
</dbReference>
<name>A0A495IHH7_9MICO</name>
<evidence type="ECO:0000313" key="4">
    <source>
        <dbReference type="EMBL" id="RKR75150.1"/>
    </source>
</evidence>
<sequence length="198" mass="22427">MNDTLEQPQATSPSVQLRIDIVEATIVVFTNRGYRATTVEDVADQMQIPVEDVEREFPTWPGLVLAVIDRWNRRRLERVVAVAHGRGTIQMLRTLVAYNVAEPALMRLLVSLANEAADPTHPAAKYFRERYQDFHTMIQQGLREDIANGLAPDDIEPAAVAEQIVALYEGLQLQAMLRPRFDLGAAFNRAMDYFTDSW</sequence>
<keyword evidence="1" id="KW-0805">Transcription regulation</keyword>
<dbReference type="AlphaFoldDB" id="A0A495IHH7"/>
<gene>
    <name evidence="4" type="ORF">C8E83_2288</name>
</gene>
<accession>A0A495IHH7</accession>
<dbReference type="RefSeq" id="WP_121369977.1">
    <property type="nucleotide sequence ID" value="NZ_RBKS01000001.1"/>
</dbReference>
<proteinExistence type="predicted"/>
<comment type="caution">
    <text evidence="4">The sequence shown here is derived from an EMBL/GenBank/DDBJ whole genome shotgun (WGS) entry which is preliminary data.</text>
</comment>
<evidence type="ECO:0000256" key="2">
    <source>
        <dbReference type="ARBA" id="ARBA00023163"/>
    </source>
</evidence>
<dbReference type="SUPFAM" id="SSF46689">
    <property type="entry name" value="Homeodomain-like"/>
    <property type="match status" value="1"/>
</dbReference>
<organism evidence="4 5">
    <name type="scientific">Frondihabitans australicus</name>
    <dbReference type="NCBI Taxonomy" id="386892"/>
    <lineage>
        <taxon>Bacteria</taxon>
        <taxon>Bacillati</taxon>
        <taxon>Actinomycetota</taxon>
        <taxon>Actinomycetes</taxon>
        <taxon>Micrococcales</taxon>
        <taxon>Microbacteriaceae</taxon>
        <taxon>Frondihabitans</taxon>
    </lineage>
</organism>
<feature type="domain" description="BetI-type transcriptional repressor C-terminal" evidence="3">
    <location>
        <begin position="90"/>
        <end position="193"/>
    </location>
</feature>
<dbReference type="SUPFAM" id="SSF48498">
    <property type="entry name" value="Tetracyclin repressor-like, C-terminal domain"/>
    <property type="match status" value="1"/>
</dbReference>
<dbReference type="InterPro" id="IPR009057">
    <property type="entry name" value="Homeodomain-like_sf"/>
</dbReference>
<dbReference type="Gene3D" id="1.10.357.10">
    <property type="entry name" value="Tetracycline Repressor, domain 2"/>
    <property type="match status" value="1"/>
</dbReference>